<comment type="cofactor">
    <cofactor evidence="4">
        <name>Mg(2+)</name>
        <dbReference type="ChEBI" id="CHEBI:18420"/>
    </cofactor>
    <text evidence="4">Binds 2 magnesium ions per monomer.</text>
</comment>
<feature type="binding site" evidence="4">
    <location>
        <position position="240"/>
    </location>
    <ligand>
        <name>Mg(2+)</name>
        <dbReference type="ChEBI" id="CHEBI:18420"/>
        <label>1</label>
    </ligand>
</feature>
<dbReference type="GO" id="GO:0005829">
    <property type="term" value="C:cytosol"/>
    <property type="evidence" value="ECO:0007669"/>
    <property type="project" value="TreeGrafter"/>
</dbReference>
<evidence type="ECO:0000256" key="3">
    <source>
        <dbReference type="ARBA" id="ARBA00022679"/>
    </source>
</evidence>
<dbReference type="GO" id="GO:0004048">
    <property type="term" value="F:anthranilate phosphoribosyltransferase activity"/>
    <property type="evidence" value="ECO:0007669"/>
    <property type="project" value="UniProtKB-UniRule"/>
</dbReference>
<dbReference type="NCBIfam" id="TIGR01245">
    <property type="entry name" value="trpD"/>
    <property type="match status" value="1"/>
</dbReference>
<proteinExistence type="inferred from homology"/>
<dbReference type="PANTHER" id="PTHR43285">
    <property type="entry name" value="ANTHRANILATE PHOSPHORIBOSYLTRANSFERASE"/>
    <property type="match status" value="1"/>
</dbReference>
<keyword evidence="2 4" id="KW-0328">Glycosyltransferase</keyword>
<name>A0A520KWW9_9EURY</name>
<keyword evidence="4" id="KW-0460">Magnesium</keyword>
<comment type="catalytic activity">
    <reaction evidence="4">
        <text>N-(5-phospho-beta-D-ribosyl)anthranilate + diphosphate = 5-phospho-alpha-D-ribose 1-diphosphate + anthranilate</text>
        <dbReference type="Rhea" id="RHEA:11768"/>
        <dbReference type="ChEBI" id="CHEBI:16567"/>
        <dbReference type="ChEBI" id="CHEBI:18277"/>
        <dbReference type="ChEBI" id="CHEBI:33019"/>
        <dbReference type="ChEBI" id="CHEBI:58017"/>
        <dbReference type="EC" id="2.4.2.18"/>
    </reaction>
</comment>
<dbReference type="GO" id="GO:0000162">
    <property type="term" value="P:L-tryptophan biosynthetic process"/>
    <property type="evidence" value="ECO:0007669"/>
    <property type="project" value="UniProtKB-UniRule"/>
</dbReference>
<feature type="binding site" evidence="4">
    <location>
        <begin position="100"/>
        <end position="103"/>
    </location>
    <ligand>
        <name>5-phospho-alpha-D-ribose 1-diphosphate</name>
        <dbReference type="ChEBI" id="CHEBI:58017"/>
    </ligand>
</feature>
<feature type="domain" description="Glycosyl transferase family 3 N-terminal" evidence="6">
    <location>
        <begin position="18"/>
        <end position="71"/>
    </location>
</feature>
<dbReference type="GO" id="GO:0000287">
    <property type="term" value="F:magnesium ion binding"/>
    <property type="evidence" value="ECO:0007669"/>
    <property type="project" value="UniProtKB-UniRule"/>
</dbReference>
<keyword evidence="3 4" id="KW-0808">Transferase</keyword>
<comment type="caution">
    <text evidence="7">The sequence shown here is derived from an EMBL/GenBank/DDBJ whole genome shotgun (WGS) entry which is preliminary data.</text>
</comment>
<dbReference type="Gene3D" id="1.20.970.10">
    <property type="entry name" value="Transferase, Pyrimidine Nucleoside Phosphorylase, Chain C"/>
    <property type="match status" value="1"/>
</dbReference>
<dbReference type="EC" id="2.4.2.18" evidence="4"/>
<reference evidence="7 8" key="1">
    <citation type="journal article" date="2019" name="Nat. Microbiol.">
        <title>Wide diversity of methane and short-chain alkane metabolisms in uncultured archaea.</title>
        <authorList>
            <person name="Borrel G."/>
            <person name="Adam P.S."/>
            <person name="McKay L.J."/>
            <person name="Chen L.X."/>
            <person name="Sierra-Garcia I.N."/>
            <person name="Sieber C.M."/>
            <person name="Letourneur Q."/>
            <person name="Ghozlane A."/>
            <person name="Andersen G.L."/>
            <person name="Li W.J."/>
            <person name="Hallam S.J."/>
            <person name="Muyzer G."/>
            <person name="de Oliveira V.M."/>
            <person name="Inskeep W.P."/>
            <person name="Banfield J.F."/>
            <person name="Gribaldo S."/>
        </authorList>
    </citation>
    <scope>NUCLEOTIDE SEQUENCE [LARGE SCALE GENOMIC DNA]</scope>
    <source>
        <strain evidence="7">NM1b</strain>
    </source>
</reference>
<keyword evidence="4" id="KW-0057">Aromatic amino acid biosynthesis</keyword>
<keyword evidence="1 4" id="KW-0028">Amino-acid biosynthesis</keyword>
<dbReference type="Pfam" id="PF02885">
    <property type="entry name" value="Glycos_trans_3N"/>
    <property type="match status" value="1"/>
</dbReference>
<feature type="binding site" evidence="4">
    <location>
        <position position="240"/>
    </location>
    <ligand>
        <name>Mg(2+)</name>
        <dbReference type="ChEBI" id="CHEBI:18420"/>
        <label>2</label>
    </ligand>
</feature>
<feature type="binding site" evidence="4">
    <location>
        <begin position="118"/>
        <end position="126"/>
    </location>
    <ligand>
        <name>5-phospho-alpha-D-ribose 1-diphosphate</name>
        <dbReference type="ChEBI" id="CHEBI:58017"/>
    </ligand>
</feature>
<dbReference type="Gene3D" id="3.40.1030.10">
    <property type="entry name" value="Nucleoside phosphorylase/phosphoribosyltransferase catalytic domain"/>
    <property type="match status" value="1"/>
</dbReference>
<gene>
    <name evidence="4 7" type="primary">trpD</name>
    <name evidence="7" type="ORF">EF807_04820</name>
</gene>
<dbReference type="SUPFAM" id="SSF52418">
    <property type="entry name" value="Nucleoside phosphorylase/phosphoribosyltransferase catalytic domain"/>
    <property type="match status" value="1"/>
</dbReference>
<evidence type="ECO:0000259" key="5">
    <source>
        <dbReference type="Pfam" id="PF00591"/>
    </source>
</evidence>
<keyword evidence="4" id="KW-0822">Tryptophan biosynthesis</keyword>
<feature type="binding site" evidence="4">
    <location>
        <position position="130"/>
    </location>
    <ligand>
        <name>5-phospho-alpha-D-ribose 1-diphosphate</name>
        <dbReference type="ChEBI" id="CHEBI:58017"/>
    </ligand>
</feature>
<dbReference type="EMBL" id="RXIL01000084">
    <property type="protein sequence ID" value="RZN69192.1"/>
    <property type="molecule type" value="Genomic_DNA"/>
</dbReference>
<dbReference type="InterPro" id="IPR005940">
    <property type="entry name" value="Anthranilate_Pribosyl_Tfrase"/>
</dbReference>
<comment type="function">
    <text evidence="4">Catalyzes the transfer of the phosphoribosyl group of 5-phosphorylribose-1-pyrophosphate (PRPP) to anthranilate to yield N-(5'-phosphoribosyl)-anthranilate (PRA).</text>
</comment>
<dbReference type="AlphaFoldDB" id="A0A520KWW9"/>
<comment type="similarity">
    <text evidence="4">Belongs to the anthranilate phosphoribosyltransferase family.</text>
</comment>
<dbReference type="InterPro" id="IPR035902">
    <property type="entry name" value="Nuc_phospho_transferase"/>
</dbReference>
<feature type="binding site" evidence="4">
    <location>
        <position position="102"/>
    </location>
    <ligand>
        <name>Mg(2+)</name>
        <dbReference type="ChEBI" id="CHEBI:18420"/>
        <label>1</label>
    </ligand>
</feature>
<feature type="domain" description="Glycosyl transferase family 3" evidence="5">
    <location>
        <begin position="84"/>
        <end position="338"/>
    </location>
</feature>
<dbReference type="InterPro" id="IPR000312">
    <property type="entry name" value="Glycosyl_Trfase_fam3"/>
</dbReference>
<evidence type="ECO:0000313" key="8">
    <source>
        <dbReference type="Proteomes" id="UP000320766"/>
    </source>
</evidence>
<feature type="binding site" evidence="4">
    <location>
        <position position="90"/>
    </location>
    <ligand>
        <name>5-phospho-alpha-D-ribose 1-diphosphate</name>
        <dbReference type="ChEBI" id="CHEBI:58017"/>
    </ligand>
</feature>
<comment type="pathway">
    <text evidence="4">Amino-acid biosynthesis; L-tryptophan biosynthesis; L-tryptophan from chorismate: step 2/5.</text>
</comment>
<evidence type="ECO:0000256" key="1">
    <source>
        <dbReference type="ARBA" id="ARBA00022605"/>
    </source>
</evidence>
<evidence type="ECO:0000256" key="2">
    <source>
        <dbReference type="ARBA" id="ARBA00022676"/>
    </source>
</evidence>
<evidence type="ECO:0000313" key="7">
    <source>
        <dbReference type="EMBL" id="RZN69192.1"/>
    </source>
</evidence>
<feature type="binding site" evidence="4">
    <location>
        <position position="98"/>
    </location>
    <ligand>
        <name>5-phospho-alpha-D-ribose 1-diphosphate</name>
        <dbReference type="ChEBI" id="CHEBI:58017"/>
    </ligand>
</feature>
<evidence type="ECO:0000259" key="6">
    <source>
        <dbReference type="Pfam" id="PF02885"/>
    </source>
</evidence>
<dbReference type="Pfam" id="PF00591">
    <property type="entry name" value="Glycos_transf_3"/>
    <property type="match status" value="1"/>
</dbReference>
<comment type="caution">
    <text evidence="4">Lacks conserved residue(s) required for the propagation of feature annotation.</text>
</comment>
<organism evidence="7 8">
    <name type="scientific">Candidatus Methanolliviera hydrocarbonicum</name>
    <dbReference type="NCBI Taxonomy" id="2491085"/>
    <lineage>
        <taxon>Archaea</taxon>
        <taxon>Methanobacteriati</taxon>
        <taxon>Methanobacteriota</taxon>
        <taxon>Candidatus Methanoliparia</taxon>
        <taxon>Candidatus Methanoliparales</taxon>
        <taxon>Candidatus Methanollivieraceae</taxon>
        <taxon>Candidatus Methanolliviera</taxon>
    </lineage>
</organism>
<dbReference type="HAMAP" id="MF_00211">
    <property type="entry name" value="TrpD"/>
    <property type="match status" value="1"/>
</dbReference>
<dbReference type="PANTHER" id="PTHR43285:SF2">
    <property type="entry name" value="ANTHRANILATE PHOSPHORIBOSYLTRANSFERASE"/>
    <property type="match status" value="1"/>
</dbReference>
<feature type="binding site" evidence="4">
    <location>
        <position position="90"/>
    </location>
    <ligand>
        <name>anthranilate</name>
        <dbReference type="ChEBI" id="CHEBI:16567"/>
        <label>1</label>
    </ligand>
</feature>
<sequence length="369" mass="40355">MMFGSESMRTFGGKIVDIMQKNNLTCKESKEMFRQVLSNEQPDLQSGAFLAALASKGETKNEIIGCFEAIYNFDTVKVTPSVTPLVENCGTGMDEIKTFNISTAASIVAAANGIYMAKHGARAISSTCGAIDILESVGIDVKCDLEIVKKSIERAGIGIFNGTSFDVHPKLDRILSQIRFGTTLNIAASLANPASPKYGVRGVYSNDLVEPVARIMGRIGYRRAIVFHGLNRDGKRGIDEISSMGKTIVAELARGEIIVYTITPEDVGIERTDEKELFPALNREEEVLRFLRTLSGEEMARCDIVCLNTAPILYMMGKASNIKGGFDMAKETIESGRAIAKLKEWVREQNSDPKSGEENLDFLLERATA</sequence>
<comment type="subunit">
    <text evidence="4">Homodimer.</text>
</comment>
<accession>A0A520KWW9</accession>
<dbReference type="InterPro" id="IPR017459">
    <property type="entry name" value="Glycosyl_Trfase_fam3_N_dom"/>
</dbReference>
<dbReference type="SUPFAM" id="SSF47648">
    <property type="entry name" value="Nucleoside phosphorylase/phosphoribosyltransferase N-terminal domain"/>
    <property type="match status" value="1"/>
</dbReference>
<feature type="binding site" evidence="4">
    <location>
        <position position="239"/>
    </location>
    <ligand>
        <name>Mg(2+)</name>
        <dbReference type="ChEBI" id="CHEBI:18420"/>
        <label>2</label>
    </ligand>
</feature>
<evidence type="ECO:0000256" key="4">
    <source>
        <dbReference type="HAMAP-Rule" id="MF_00211"/>
    </source>
</evidence>
<protein>
    <recommendedName>
        <fullName evidence="4">Anthranilate phosphoribosyltransferase</fullName>
        <ecNumber evidence="4">2.4.2.18</ecNumber>
    </recommendedName>
</protein>
<dbReference type="Proteomes" id="UP000320766">
    <property type="component" value="Unassembled WGS sequence"/>
</dbReference>
<keyword evidence="4" id="KW-0479">Metal-binding</keyword>
<dbReference type="InterPro" id="IPR036320">
    <property type="entry name" value="Glycosyl_Trfase_fam3_N_dom_sf"/>
</dbReference>